<dbReference type="GO" id="GO:0005739">
    <property type="term" value="C:mitochondrion"/>
    <property type="evidence" value="ECO:0007669"/>
    <property type="project" value="UniProtKB-SubCell"/>
</dbReference>
<name>A0A4R0R8K7_9APHY</name>
<protein>
    <recommendedName>
        <fullName evidence="6">Required for respiratory growth protein 7, mitochondrial</fullName>
    </recommendedName>
</protein>
<evidence type="ECO:0000313" key="5">
    <source>
        <dbReference type="Proteomes" id="UP000292702"/>
    </source>
</evidence>
<comment type="caution">
    <text evidence="4">The sequence shown here is derived from an EMBL/GenBank/DDBJ whole genome shotgun (WGS) entry which is preliminary data.</text>
</comment>
<evidence type="ECO:0000256" key="1">
    <source>
        <dbReference type="ARBA" id="ARBA00004173"/>
    </source>
</evidence>
<dbReference type="AlphaFoldDB" id="A0A4R0R8K7"/>
<keyword evidence="5" id="KW-1185">Reference proteome</keyword>
<reference evidence="4 5" key="1">
    <citation type="submission" date="2018-11" db="EMBL/GenBank/DDBJ databases">
        <title>Genome assembly of Steccherinum ochraceum LE-BIN_3174, the white-rot fungus of the Steccherinaceae family (The Residual Polyporoid clade, Polyporales, Basidiomycota).</title>
        <authorList>
            <person name="Fedorova T.V."/>
            <person name="Glazunova O.A."/>
            <person name="Landesman E.O."/>
            <person name="Moiseenko K.V."/>
            <person name="Psurtseva N.V."/>
            <person name="Savinova O.S."/>
            <person name="Shakhova N.V."/>
            <person name="Tyazhelova T.V."/>
            <person name="Vasina D.V."/>
        </authorList>
    </citation>
    <scope>NUCLEOTIDE SEQUENCE [LARGE SCALE GENOMIC DNA]</scope>
    <source>
        <strain evidence="4 5">LE-BIN_3174</strain>
    </source>
</reference>
<feature type="region of interest" description="Disordered" evidence="3">
    <location>
        <begin position="261"/>
        <end position="285"/>
    </location>
</feature>
<gene>
    <name evidence="4" type="ORF">EIP91_004562</name>
</gene>
<dbReference type="Pfam" id="PF10356">
    <property type="entry name" value="RRG7"/>
    <property type="match status" value="1"/>
</dbReference>
<keyword evidence="2" id="KW-0496">Mitochondrion</keyword>
<proteinExistence type="predicted"/>
<dbReference type="OrthoDB" id="20734at2759"/>
<organism evidence="4 5">
    <name type="scientific">Steccherinum ochraceum</name>
    <dbReference type="NCBI Taxonomy" id="92696"/>
    <lineage>
        <taxon>Eukaryota</taxon>
        <taxon>Fungi</taxon>
        <taxon>Dikarya</taxon>
        <taxon>Basidiomycota</taxon>
        <taxon>Agaricomycotina</taxon>
        <taxon>Agaricomycetes</taxon>
        <taxon>Polyporales</taxon>
        <taxon>Steccherinaceae</taxon>
        <taxon>Steccherinum</taxon>
    </lineage>
</organism>
<evidence type="ECO:0000313" key="4">
    <source>
        <dbReference type="EMBL" id="TCD64090.1"/>
    </source>
</evidence>
<evidence type="ECO:0000256" key="2">
    <source>
        <dbReference type="ARBA" id="ARBA00023128"/>
    </source>
</evidence>
<evidence type="ECO:0008006" key="6">
    <source>
        <dbReference type="Google" id="ProtNLM"/>
    </source>
</evidence>
<dbReference type="PANTHER" id="PTHR28133:SF1">
    <property type="entry name" value="REQUIRED FOR RESPIRATORY GROWTH PROTEIN 7, MITOCHONDRIAL"/>
    <property type="match status" value="1"/>
</dbReference>
<dbReference type="PANTHER" id="PTHR28133">
    <property type="entry name" value="REQUIRED FOR RESPIRATORY GROWTH PROTEIN 7, MITOCHONDRIAL"/>
    <property type="match status" value="1"/>
</dbReference>
<evidence type="ECO:0000256" key="3">
    <source>
        <dbReference type="SAM" id="MobiDB-lite"/>
    </source>
</evidence>
<dbReference type="EMBL" id="RWJN01000257">
    <property type="protein sequence ID" value="TCD64090.1"/>
    <property type="molecule type" value="Genomic_DNA"/>
</dbReference>
<accession>A0A4R0R8K7</accession>
<dbReference type="Proteomes" id="UP000292702">
    <property type="component" value="Unassembled WGS sequence"/>
</dbReference>
<sequence>MSKTASTTALRQVLTNLRTPGPTSPTQVRGSLSAVHRGLAFEKRSLRLLQSCLSMSLHHVGGKSDGGVDLQGWWWVPTSASISSSKAIGGHGEEEGGWSLPRRRIRVFAQCKAEKKKLGPNYVRELEGVLYRHRHRSQPVPTPSDATTSSSAHVQGFEIPIVGVLISQSPFTKSAVLHATSSVMPFLLLHIPPHPSGDHEHEQEQEAAQDAEVGSMVFNQALASRSGPLGGEVEARWEWSAETRQGRPGLWWRGRRIPSWVPEVDRGDTSISALSEQDGWKDEEL</sequence>
<dbReference type="InterPro" id="IPR018828">
    <property type="entry name" value="RRG7"/>
</dbReference>
<comment type="subcellular location">
    <subcellularLocation>
        <location evidence="1">Mitochondrion</location>
    </subcellularLocation>
</comment>